<reference evidence="5" key="1">
    <citation type="submission" date="2018-01" db="EMBL/GenBank/DDBJ databases">
        <title>Rubneribacter badeniensis gen. nov., sp. nov., and Colonibacter rubneri, gen. nov., sp. nov., WGS of new members of the Eggerthellaceae.</title>
        <authorList>
            <person name="Danylec N."/>
            <person name="Stoll D.A."/>
            <person name="Doetsch A."/>
            <person name="Kulling S.E."/>
            <person name="Huch M."/>
        </authorList>
    </citation>
    <scope>NUCLEOTIDE SEQUENCE [LARGE SCALE GENOMIC DNA]</scope>
    <source>
        <strain evidence="5">ResAG-96</strain>
    </source>
</reference>
<name>A0A2K2U908_9ACTN</name>
<dbReference type="Pfam" id="PF00005">
    <property type="entry name" value="ABC_tran"/>
    <property type="match status" value="1"/>
</dbReference>
<dbReference type="Gene3D" id="3.40.50.300">
    <property type="entry name" value="P-loop containing nucleotide triphosphate hydrolases"/>
    <property type="match status" value="1"/>
</dbReference>
<dbReference type="InterPro" id="IPR027417">
    <property type="entry name" value="P-loop_NTPase"/>
</dbReference>
<dbReference type="PANTHER" id="PTHR43158">
    <property type="entry name" value="SKFA PEPTIDE EXPORT ATP-BINDING PROTEIN SKFE"/>
    <property type="match status" value="1"/>
</dbReference>
<keyword evidence="5" id="KW-1185">Reference proteome</keyword>
<accession>A0A2K2U908</accession>
<comment type="caution">
    <text evidence="4">The sequence shown here is derived from an EMBL/GenBank/DDBJ whole genome shotgun (WGS) entry which is preliminary data.</text>
</comment>
<dbReference type="EMBL" id="PPEK01000020">
    <property type="protein sequence ID" value="PNV66817.1"/>
    <property type="molecule type" value="Genomic_DNA"/>
</dbReference>
<dbReference type="OrthoDB" id="39350at2"/>
<dbReference type="AlphaFoldDB" id="A0A2K2U908"/>
<protein>
    <submittedName>
        <fullName evidence="4">ABC transporter ATP-binding protein</fullName>
    </submittedName>
</protein>
<evidence type="ECO:0000259" key="3">
    <source>
        <dbReference type="PROSITE" id="PS50893"/>
    </source>
</evidence>
<gene>
    <name evidence="4" type="ORF">C2L71_11190</name>
</gene>
<evidence type="ECO:0000313" key="4">
    <source>
        <dbReference type="EMBL" id="PNV66817.1"/>
    </source>
</evidence>
<feature type="domain" description="ABC transporter" evidence="3">
    <location>
        <begin position="39"/>
        <end position="264"/>
    </location>
</feature>
<sequence>MSDVSFSVLGAHAGRESNSVCAASAQPVKTPDATADRCLRADHLTKRFGKTMALDDVSLSFEYGTIHALLGRNGAGKTTLLGIAANRLVPTEGRILVDGEPVTDDPCALSKVFCTSDVQTIPGSMYVDDLVGWMGRFHEGFDAKRAVRLAKAFDLDLKAKTGALSTGYRTICQLVMALSLDADYLLLDEPVLGLDAAHRELFYRLLMEDYLARQRTVVIATHLIEEVATLVEHVAIIDEGRVLMAASADELRASGYSVSGRADDVRAYCKGLDALSVDELGGVAVAYLLGKPDAARLTDRLDTAPISLQKLFVKLTEKGE</sequence>
<dbReference type="RefSeq" id="WP_103265840.1">
    <property type="nucleotide sequence ID" value="NZ_CABMLE010000020.1"/>
</dbReference>
<dbReference type="Proteomes" id="UP000236197">
    <property type="component" value="Unassembled WGS sequence"/>
</dbReference>
<evidence type="ECO:0000256" key="2">
    <source>
        <dbReference type="ARBA" id="ARBA00022840"/>
    </source>
</evidence>
<dbReference type="PROSITE" id="PS50893">
    <property type="entry name" value="ABC_TRANSPORTER_2"/>
    <property type="match status" value="1"/>
</dbReference>
<keyword evidence="1" id="KW-0547">Nucleotide-binding</keyword>
<dbReference type="SMART" id="SM00382">
    <property type="entry name" value="AAA"/>
    <property type="match status" value="1"/>
</dbReference>
<proteinExistence type="predicted"/>
<dbReference type="InterPro" id="IPR003439">
    <property type="entry name" value="ABC_transporter-like_ATP-bd"/>
</dbReference>
<keyword evidence="2 4" id="KW-0067">ATP-binding</keyword>
<dbReference type="PANTHER" id="PTHR43158:SF5">
    <property type="entry name" value="ABC TRANSPORTER, ATP-BINDING PROTEIN"/>
    <property type="match status" value="1"/>
</dbReference>
<dbReference type="GO" id="GO:0016887">
    <property type="term" value="F:ATP hydrolysis activity"/>
    <property type="evidence" value="ECO:0007669"/>
    <property type="project" value="InterPro"/>
</dbReference>
<dbReference type="GO" id="GO:0005524">
    <property type="term" value="F:ATP binding"/>
    <property type="evidence" value="ECO:0007669"/>
    <property type="project" value="UniProtKB-KW"/>
</dbReference>
<organism evidence="4 5">
    <name type="scientific">Enteroscipio rubneri</name>
    <dbReference type="NCBI Taxonomy" id="2070686"/>
    <lineage>
        <taxon>Bacteria</taxon>
        <taxon>Bacillati</taxon>
        <taxon>Actinomycetota</taxon>
        <taxon>Coriobacteriia</taxon>
        <taxon>Eggerthellales</taxon>
        <taxon>Eggerthellaceae</taxon>
        <taxon>Enteroscipio</taxon>
    </lineage>
</organism>
<dbReference type="InterPro" id="IPR003593">
    <property type="entry name" value="AAA+_ATPase"/>
</dbReference>
<dbReference type="SUPFAM" id="SSF52540">
    <property type="entry name" value="P-loop containing nucleoside triphosphate hydrolases"/>
    <property type="match status" value="1"/>
</dbReference>
<evidence type="ECO:0000256" key="1">
    <source>
        <dbReference type="ARBA" id="ARBA00022741"/>
    </source>
</evidence>
<dbReference type="CDD" id="cd03230">
    <property type="entry name" value="ABC_DR_subfamily_A"/>
    <property type="match status" value="1"/>
</dbReference>
<evidence type="ECO:0000313" key="5">
    <source>
        <dbReference type="Proteomes" id="UP000236197"/>
    </source>
</evidence>